<dbReference type="Proteomes" id="UP000276133">
    <property type="component" value="Unassembled WGS sequence"/>
</dbReference>
<keyword evidence="1" id="KW-0472">Membrane</keyword>
<gene>
    <name evidence="2" type="ORF">BpHYR1_050613</name>
</gene>
<keyword evidence="3" id="KW-1185">Reference proteome</keyword>
<reference evidence="2 3" key="1">
    <citation type="journal article" date="2018" name="Sci. Rep.">
        <title>Genomic signatures of local adaptation to the degree of environmental predictability in rotifers.</title>
        <authorList>
            <person name="Franch-Gras L."/>
            <person name="Hahn C."/>
            <person name="Garcia-Roger E.M."/>
            <person name="Carmona M.J."/>
            <person name="Serra M."/>
            <person name="Gomez A."/>
        </authorList>
    </citation>
    <scope>NUCLEOTIDE SEQUENCE [LARGE SCALE GENOMIC DNA]</scope>
    <source>
        <strain evidence="2">HYR1</strain>
    </source>
</reference>
<proteinExistence type="predicted"/>
<evidence type="ECO:0000313" key="3">
    <source>
        <dbReference type="Proteomes" id="UP000276133"/>
    </source>
</evidence>
<protein>
    <submittedName>
        <fullName evidence="2">Uncharacterized protein</fullName>
    </submittedName>
</protein>
<keyword evidence="1" id="KW-1133">Transmembrane helix</keyword>
<comment type="caution">
    <text evidence="2">The sequence shown here is derived from an EMBL/GenBank/DDBJ whole genome shotgun (WGS) entry which is preliminary data.</text>
</comment>
<name>A0A3M7PUW1_BRAPC</name>
<sequence length="88" mass="10312">MNFINEKILRRKFRTKVFRFYPPGLRITNDGLYKRELSDDGITNSDSNRMWTFKKFTKLIFGFFLAALITGLAVLMILLIIKSSFKIA</sequence>
<evidence type="ECO:0000313" key="2">
    <source>
        <dbReference type="EMBL" id="RNA02936.1"/>
    </source>
</evidence>
<accession>A0A3M7PUW1</accession>
<keyword evidence="1" id="KW-0812">Transmembrane</keyword>
<dbReference type="AlphaFoldDB" id="A0A3M7PUW1"/>
<feature type="transmembrane region" description="Helical" evidence="1">
    <location>
        <begin position="59"/>
        <end position="81"/>
    </location>
</feature>
<organism evidence="2 3">
    <name type="scientific">Brachionus plicatilis</name>
    <name type="common">Marine rotifer</name>
    <name type="synonym">Brachionus muelleri</name>
    <dbReference type="NCBI Taxonomy" id="10195"/>
    <lineage>
        <taxon>Eukaryota</taxon>
        <taxon>Metazoa</taxon>
        <taxon>Spiralia</taxon>
        <taxon>Gnathifera</taxon>
        <taxon>Rotifera</taxon>
        <taxon>Eurotatoria</taxon>
        <taxon>Monogononta</taxon>
        <taxon>Pseudotrocha</taxon>
        <taxon>Ploima</taxon>
        <taxon>Brachionidae</taxon>
        <taxon>Brachionus</taxon>
    </lineage>
</organism>
<dbReference type="EMBL" id="REGN01008707">
    <property type="protein sequence ID" value="RNA02936.1"/>
    <property type="molecule type" value="Genomic_DNA"/>
</dbReference>
<evidence type="ECO:0000256" key="1">
    <source>
        <dbReference type="SAM" id="Phobius"/>
    </source>
</evidence>